<keyword evidence="2" id="KW-0560">Oxidoreductase</keyword>
<feature type="domain" description="NmrA-like" evidence="3">
    <location>
        <begin position="9"/>
        <end position="284"/>
    </location>
</feature>
<evidence type="ECO:0000256" key="1">
    <source>
        <dbReference type="ARBA" id="ARBA00022857"/>
    </source>
</evidence>
<evidence type="ECO:0000259" key="3">
    <source>
        <dbReference type="Pfam" id="PF05368"/>
    </source>
</evidence>
<evidence type="ECO:0000313" key="4">
    <source>
        <dbReference type="EMBL" id="KAK6520632.1"/>
    </source>
</evidence>
<keyword evidence="1" id="KW-0521">NADP</keyword>
<dbReference type="GO" id="GO:0016491">
    <property type="term" value="F:oxidoreductase activity"/>
    <property type="evidence" value="ECO:0007669"/>
    <property type="project" value="UniProtKB-KW"/>
</dbReference>
<dbReference type="Gene3D" id="3.90.25.10">
    <property type="entry name" value="UDP-galactose 4-epimerase, domain 1"/>
    <property type="match status" value="1"/>
</dbReference>
<protein>
    <recommendedName>
        <fullName evidence="3">NmrA-like domain-containing protein</fullName>
    </recommendedName>
</protein>
<gene>
    <name evidence="4" type="ORF">TWF506_000882</name>
</gene>
<evidence type="ECO:0000313" key="5">
    <source>
        <dbReference type="Proteomes" id="UP001307849"/>
    </source>
</evidence>
<dbReference type="SUPFAM" id="SSF51735">
    <property type="entry name" value="NAD(P)-binding Rossmann-fold domains"/>
    <property type="match status" value="1"/>
</dbReference>
<dbReference type="AlphaFoldDB" id="A0AAN8PRB8"/>
<sequence>MTVYRCPSILVIGHGELGLSIIDALHKSPSKPSFTTLTVLARPQTVSSLQKSDPAKYSLLHKWNVSWLPLDIETAAPEDLKLAFKPFTAVVYASGMFATDGVPTKVTRAVRDSGVKYYIPWQFGVDYDAIGPVTGGGLFAEQYWIRRLLREESGGMKWNVISNGLFTSFVFHQPFGIFGKSGDGEGRVVVTALGGWENKVTLTAAEDIGRVTAEVLFERLAGRGVDGVEYIVGETVTYRKIADVIEEKFGKKVERKVLETKGLREELERDPENKLVKYQLVFGEGVGCSWGVEGTYNEEKGIKMMSFAEWIDTHRG</sequence>
<name>A0AAN8PRB8_9PEZI</name>
<reference evidence="4 5" key="1">
    <citation type="submission" date="2019-10" db="EMBL/GenBank/DDBJ databases">
        <authorList>
            <person name="Palmer J.M."/>
        </authorList>
    </citation>
    <scope>NUCLEOTIDE SEQUENCE [LARGE SCALE GENOMIC DNA]</scope>
    <source>
        <strain evidence="4 5">TWF506</strain>
    </source>
</reference>
<dbReference type="PANTHER" id="PTHR47706">
    <property type="entry name" value="NMRA-LIKE FAMILY PROTEIN"/>
    <property type="match status" value="1"/>
</dbReference>
<dbReference type="Gene3D" id="3.40.50.720">
    <property type="entry name" value="NAD(P)-binding Rossmann-like Domain"/>
    <property type="match status" value="1"/>
</dbReference>
<evidence type="ECO:0000256" key="2">
    <source>
        <dbReference type="ARBA" id="ARBA00023002"/>
    </source>
</evidence>
<dbReference type="PANTHER" id="PTHR47706:SF6">
    <property type="entry name" value="NMRA-LIKE FAMILY PROTEIN (AFU_ORTHOLOGUE AFUA_6G00280)"/>
    <property type="match status" value="1"/>
</dbReference>
<dbReference type="Pfam" id="PF05368">
    <property type="entry name" value="NmrA"/>
    <property type="match status" value="1"/>
</dbReference>
<keyword evidence="5" id="KW-1185">Reference proteome</keyword>
<organism evidence="4 5">
    <name type="scientific">Arthrobotrys conoides</name>
    <dbReference type="NCBI Taxonomy" id="74498"/>
    <lineage>
        <taxon>Eukaryota</taxon>
        <taxon>Fungi</taxon>
        <taxon>Dikarya</taxon>
        <taxon>Ascomycota</taxon>
        <taxon>Pezizomycotina</taxon>
        <taxon>Orbiliomycetes</taxon>
        <taxon>Orbiliales</taxon>
        <taxon>Orbiliaceae</taxon>
        <taxon>Arthrobotrys</taxon>
    </lineage>
</organism>
<comment type="caution">
    <text evidence="4">The sequence shown here is derived from an EMBL/GenBank/DDBJ whole genome shotgun (WGS) entry which is preliminary data.</text>
</comment>
<accession>A0AAN8PRB8</accession>
<dbReference type="Proteomes" id="UP001307849">
    <property type="component" value="Unassembled WGS sequence"/>
</dbReference>
<proteinExistence type="predicted"/>
<dbReference type="EMBL" id="JAVHJM010000001">
    <property type="protein sequence ID" value="KAK6520632.1"/>
    <property type="molecule type" value="Genomic_DNA"/>
</dbReference>
<dbReference type="InterPro" id="IPR036291">
    <property type="entry name" value="NAD(P)-bd_dom_sf"/>
</dbReference>
<dbReference type="InterPro" id="IPR008030">
    <property type="entry name" value="NmrA-like"/>
</dbReference>
<dbReference type="InterPro" id="IPR051609">
    <property type="entry name" value="NmrA/Isoflavone_reductase-like"/>
</dbReference>